<name>A4U3B8_9PROT</name>
<accession>A4U3B8</accession>
<sequence>MIIACVQSVGQEQAQGRQVSRGYGIPDAARPATMYKMCCQT</sequence>
<proteinExistence type="predicted"/>
<dbReference type="AlphaFoldDB" id="A4U3B8"/>
<dbReference type="EMBL" id="CU459003">
    <property type="protein sequence ID" value="CAM77375.1"/>
    <property type="molecule type" value="Genomic_DNA"/>
</dbReference>
<gene>
    <name evidence="1" type="ORF">MGR_0231</name>
</gene>
<protein>
    <submittedName>
        <fullName evidence="1">Uncharacterized protein</fullName>
    </submittedName>
</protein>
<organism evidence="1">
    <name type="scientific">Magnetospirillum gryphiswaldense</name>
    <dbReference type="NCBI Taxonomy" id="55518"/>
    <lineage>
        <taxon>Bacteria</taxon>
        <taxon>Pseudomonadati</taxon>
        <taxon>Pseudomonadota</taxon>
        <taxon>Alphaproteobacteria</taxon>
        <taxon>Rhodospirillales</taxon>
        <taxon>Rhodospirillaceae</taxon>
        <taxon>Magnetospirillum</taxon>
    </lineage>
</organism>
<reference evidence="1" key="1">
    <citation type="journal article" date="2007" name="J. Bacteriol.">
        <title>Comparative genome analysis of four magnetotactic bacteria reveals a complex set of group-specific genes implicated in magnetosome biomineralization and function.</title>
        <authorList>
            <person name="Richter M."/>
            <person name="Kube M."/>
            <person name="Bazylinski D.A."/>
            <person name="Lombardot T."/>
            <person name="Gloeckner F.O."/>
            <person name="Reinhardt R."/>
            <person name="Schueler D."/>
        </authorList>
    </citation>
    <scope>NUCLEOTIDE SEQUENCE</scope>
    <source>
        <strain evidence="1">MSR-1</strain>
    </source>
</reference>
<evidence type="ECO:0000313" key="1">
    <source>
        <dbReference type="EMBL" id="CAM77375.1"/>
    </source>
</evidence>